<evidence type="ECO:0000313" key="4">
    <source>
        <dbReference type="Proteomes" id="UP000886785"/>
    </source>
</evidence>
<sequence>MLKEIRKEDLQLNPFTEIGKGWMLICAGGADKHNAMTASWGGLGVMWGKDVSFIVVRPQRYTLEFIDQQEYYSLNFFAPEHKPALSYFGAHSGRDGDKDAATGLTAAFDAQAPYYKEAKLVLICRKLHRQQLDPKCFLDPEIDPKWYPDKDYHYEIFGEIVKVLQA</sequence>
<dbReference type="InterPro" id="IPR012349">
    <property type="entry name" value="Split_barrel_FMN-bd"/>
</dbReference>
<evidence type="ECO:0000256" key="1">
    <source>
        <dbReference type="ARBA" id="ARBA00038054"/>
    </source>
</evidence>
<dbReference type="Proteomes" id="UP000886785">
    <property type="component" value="Unassembled WGS sequence"/>
</dbReference>
<comment type="caution">
    <text evidence="3">The sequence shown here is derived from an EMBL/GenBank/DDBJ whole genome shotgun (WGS) entry which is preliminary data.</text>
</comment>
<gene>
    <name evidence="3" type="ORF">IAA54_01425</name>
</gene>
<dbReference type="GO" id="GO:0010181">
    <property type="term" value="F:FMN binding"/>
    <property type="evidence" value="ECO:0007669"/>
    <property type="project" value="InterPro"/>
</dbReference>
<dbReference type="PANTHER" id="PTHR43567:SF5">
    <property type="entry name" value="HYPOTHETICAL CYTOSOLIC PROTEIN"/>
    <property type="match status" value="1"/>
</dbReference>
<organism evidence="3 4">
    <name type="scientific">Candidatus Gallacutalibacter pullicola</name>
    <dbReference type="NCBI Taxonomy" id="2840830"/>
    <lineage>
        <taxon>Bacteria</taxon>
        <taxon>Bacillati</taxon>
        <taxon>Bacillota</taxon>
        <taxon>Clostridia</taxon>
        <taxon>Eubacteriales</taxon>
        <taxon>Candidatus Gallacutalibacter</taxon>
    </lineage>
</organism>
<dbReference type="InterPro" id="IPR002563">
    <property type="entry name" value="Flavin_Rdtase-like_dom"/>
</dbReference>
<dbReference type="GO" id="GO:0016646">
    <property type="term" value="F:oxidoreductase activity, acting on the CH-NH group of donors, NAD or NADP as acceptor"/>
    <property type="evidence" value="ECO:0007669"/>
    <property type="project" value="UniProtKB-ARBA"/>
</dbReference>
<dbReference type="SUPFAM" id="SSF50475">
    <property type="entry name" value="FMN-binding split barrel"/>
    <property type="match status" value="1"/>
</dbReference>
<dbReference type="Gene3D" id="2.30.110.10">
    <property type="entry name" value="Electron Transport, Fmn-binding Protein, Chain A"/>
    <property type="match status" value="1"/>
</dbReference>
<accession>A0A9D1J0M5</accession>
<evidence type="ECO:0000313" key="3">
    <source>
        <dbReference type="EMBL" id="HIR56305.1"/>
    </source>
</evidence>
<dbReference type="EMBL" id="DVHF01000018">
    <property type="protein sequence ID" value="HIR56305.1"/>
    <property type="molecule type" value="Genomic_DNA"/>
</dbReference>
<reference evidence="3" key="1">
    <citation type="submission" date="2020-10" db="EMBL/GenBank/DDBJ databases">
        <authorList>
            <person name="Gilroy R."/>
        </authorList>
    </citation>
    <scope>NUCLEOTIDE SEQUENCE</scope>
    <source>
        <strain evidence="3">ChiSjej1B19-7085</strain>
    </source>
</reference>
<dbReference type="InterPro" id="IPR052174">
    <property type="entry name" value="Flavoredoxin"/>
</dbReference>
<feature type="domain" description="Flavin reductase like" evidence="2">
    <location>
        <begin position="18"/>
        <end position="132"/>
    </location>
</feature>
<name>A0A9D1J0M5_9FIRM</name>
<proteinExistence type="inferred from homology"/>
<evidence type="ECO:0000259" key="2">
    <source>
        <dbReference type="Pfam" id="PF01613"/>
    </source>
</evidence>
<dbReference type="PANTHER" id="PTHR43567">
    <property type="entry name" value="FLAVOREDOXIN-RELATED-RELATED"/>
    <property type="match status" value="1"/>
</dbReference>
<reference evidence="3" key="2">
    <citation type="journal article" date="2021" name="PeerJ">
        <title>Extensive microbial diversity within the chicken gut microbiome revealed by metagenomics and culture.</title>
        <authorList>
            <person name="Gilroy R."/>
            <person name="Ravi A."/>
            <person name="Getino M."/>
            <person name="Pursley I."/>
            <person name="Horton D.L."/>
            <person name="Alikhan N.F."/>
            <person name="Baker D."/>
            <person name="Gharbi K."/>
            <person name="Hall N."/>
            <person name="Watson M."/>
            <person name="Adriaenssens E.M."/>
            <person name="Foster-Nyarko E."/>
            <person name="Jarju S."/>
            <person name="Secka A."/>
            <person name="Antonio M."/>
            <person name="Oren A."/>
            <person name="Chaudhuri R.R."/>
            <person name="La Ragione R."/>
            <person name="Hildebrand F."/>
            <person name="Pallen M.J."/>
        </authorList>
    </citation>
    <scope>NUCLEOTIDE SEQUENCE</scope>
    <source>
        <strain evidence="3">ChiSjej1B19-7085</strain>
    </source>
</reference>
<comment type="similarity">
    <text evidence="1">Belongs to the flavoredoxin family.</text>
</comment>
<dbReference type="AlphaFoldDB" id="A0A9D1J0M5"/>
<dbReference type="Pfam" id="PF01613">
    <property type="entry name" value="Flavin_Reduct"/>
    <property type="match status" value="1"/>
</dbReference>
<protein>
    <submittedName>
        <fullName evidence="3">Flavin reductase</fullName>
    </submittedName>
</protein>